<evidence type="ECO:0000313" key="3">
    <source>
        <dbReference type="Proteomes" id="UP001157017"/>
    </source>
</evidence>
<keyword evidence="1" id="KW-0812">Transmembrane</keyword>
<evidence type="ECO:0000313" key="2">
    <source>
        <dbReference type="EMBL" id="GMA86961.1"/>
    </source>
</evidence>
<evidence type="ECO:0000256" key="1">
    <source>
        <dbReference type="SAM" id="Phobius"/>
    </source>
</evidence>
<dbReference type="EMBL" id="BSUZ01000001">
    <property type="protein sequence ID" value="GMA86961.1"/>
    <property type="molecule type" value="Genomic_DNA"/>
</dbReference>
<keyword evidence="1" id="KW-1133">Transmembrane helix</keyword>
<feature type="transmembrane region" description="Helical" evidence="1">
    <location>
        <begin position="20"/>
        <end position="40"/>
    </location>
</feature>
<dbReference type="Proteomes" id="UP001157017">
    <property type="component" value="Unassembled WGS sequence"/>
</dbReference>
<comment type="caution">
    <text evidence="2">The sequence shown here is derived from an EMBL/GenBank/DDBJ whole genome shotgun (WGS) entry which is preliminary data.</text>
</comment>
<keyword evidence="1" id="KW-0472">Membrane</keyword>
<gene>
    <name evidence="2" type="ORF">GCM10025868_22110</name>
</gene>
<organism evidence="2 3">
    <name type="scientific">Angustibacter aerolatus</name>
    <dbReference type="NCBI Taxonomy" id="1162965"/>
    <lineage>
        <taxon>Bacteria</taxon>
        <taxon>Bacillati</taxon>
        <taxon>Actinomycetota</taxon>
        <taxon>Actinomycetes</taxon>
        <taxon>Kineosporiales</taxon>
        <taxon>Kineosporiaceae</taxon>
    </lineage>
</organism>
<sequence>MAYPVYLLSVVRPITSMWRFLLLDLPIAAALASAAVRGPLGRTLSPRWRWRVAGAALLALAAMAVWVAVLLTRTPWADSPP</sequence>
<accession>A0ABQ6JJI4</accession>
<proteinExistence type="predicted"/>
<name>A0ABQ6JJI4_9ACTN</name>
<protein>
    <submittedName>
        <fullName evidence="2">Uncharacterized protein</fullName>
    </submittedName>
</protein>
<feature type="transmembrane region" description="Helical" evidence="1">
    <location>
        <begin position="52"/>
        <end position="71"/>
    </location>
</feature>
<keyword evidence="3" id="KW-1185">Reference proteome</keyword>
<reference evidence="3" key="1">
    <citation type="journal article" date="2019" name="Int. J. Syst. Evol. Microbiol.">
        <title>The Global Catalogue of Microorganisms (GCM) 10K type strain sequencing project: providing services to taxonomists for standard genome sequencing and annotation.</title>
        <authorList>
            <consortium name="The Broad Institute Genomics Platform"/>
            <consortium name="The Broad Institute Genome Sequencing Center for Infectious Disease"/>
            <person name="Wu L."/>
            <person name="Ma J."/>
        </authorList>
    </citation>
    <scope>NUCLEOTIDE SEQUENCE [LARGE SCALE GENOMIC DNA]</scope>
    <source>
        <strain evidence="3">NBRC 108730</strain>
    </source>
</reference>